<accession>J9FU36</accession>
<proteinExistence type="predicted"/>
<sequence>VKFGENGNQMQEMTVTEIPGLGYGTTYNVKMAANGNMLESIETTDVVFAAQATVSFAAGDNGEGQMEPVKVTVGNTIDAPECKFTPVNTDKVKYEFNGWEVTGNFEKTEDGKYIINGDTVFTALWKEVKEPVMVNITLTFDYNDGSGKTSSETKTVEEGTNAEFTLPEAPCHERRARLPGLGSCR</sequence>
<dbReference type="EMBL" id="AMCI01007188">
    <property type="protein sequence ID" value="EJW93057.1"/>
    <property type="molecule type" value="Genomic_DNA"/>
</dbReference>
<name>J9FU36_9ZZZZ</name>
<comment type="caution">
    <text evidence="1">The sequence shown here is derived from an EMBL/GenBank/DDBJ whole genome shotgun (WGS) entry which is preliminary data.</text>
</comment>
<feature type="non-terminal residue" evidence="1">
    <location>
        <position position="1"/>
    </location>
</feature>
<feature type="non-terminal residue" evidence="1">
    <location>
        <position position="185"/>
    </location>
</feature>
<organism evidence="1">
    <name type="scientific">gut metagenome</name>
    <dbReference type="NCBI Taxonomy" id="749906"/>
    <lineage>
        <taxon>unclassified sequences</taxon>
        <taxon>metagenomes</taxon>
        <taxon>organismal metagenomes</taxon>
    </lineage>
</organism>
<reference evidence="1" key="1">
    <citation type="journal article" date="2012" name="PLoS ONE">
        <title>Gene sets for utilization of primary and secondary nutrition supplies in the distal gut of endangered iberian lynx.</title>
        <authorList>
            <person name="Alcaide M."/>
            <person name="Messina E."/>
            <person name="Richter M."/>
            <person name="Bargiela R."/>
            <person name="Peplies J."/>
            <person name="Huws S.A."/>
            <person name="Newbold C.J."/>
            <person name="Golyshin P.N."/>
            <person name="Simon M.A."/>
            <person name="Lopez G."/>
            <person name="Yakimov M.M."/>
            <person name="Ferrer M."/>
        </authorList>
    </citation>
    <scope>NUCLEOTIDE SEQUENCE</scope>
</reference>
<protein>
    <submittedName>
        <fullName evidence="1">Uncharacterized protein</fullName>
    </submittedName>
</protein>
<gene>
    <name evidence="1" type="ORF">EVA_18836</name>
</gene>
<dbReference type="AlphaFoldDB" id="J9FU36"/>
<evidence type="ECO:0000313" key="1">
    <source>
        <dbReference type="EMBL" id="EJW93057.1"/>
    </source>
</evidence>